<dbReference type="EMBL" id="RPDH01000001">
    <property type="protein sequence ID" value="RPE13191.1"/>
    <property type="molecule type" value="Genomic_DNA"/>
</dbReference>
<proteinExistence type="predicted"/>
<dbReference type="OrthoDB" id="9803716at2"/>
<sequence length="257" mass="29762">MKHNYEEHKKSRIDNARRQAEKQRQISEQRHNAAHQIASCISPGQPILVDHYSRNRHRRDLEKINNNMRASIEADKKAEYYDQKAVTIEQNTAISSDDPNALEKLRAELAGCEARQAFMKETNQCIRSQDKARFLRMEGTSEELWEKVNSPNVVGHKGFAHSKLTNNNANIRRLKDRIADLEKAAAIPFAEVVYKGITLRQNPQIGRIQIIFPTRTDLAVHKQLRKLGFVFCRSENAYQRQLNHRSIRAAMDFARAY</sequence>
<protein>
    <submittedName>
        <fullName evidence="2">DUF3560 domain-containing protein</fullName>
    </submittedName>
</protein>
<dbReference type="Pfam" id="PF12083">
    <property type="entry name" value="DUF3560"/>
    <property type="match status" value="1"/>
</dbReference>
<accession>A0A3N4Q6N2</accession>
<evidence type="ECO:0000313" key="2">
    <source>
        <dbReference type="EMBL" id="RPE13191.1"/>
    </source>
</evidence>
<evidence type="ECO:0000313" key="3">
    <source>
        <dbReference type="Proteomes" id="UP000278351"/>
    </source>
</evidence>
<comment type="caution">
    <text evidence="2">The sequence shown here is derived from an EMBL/GenBank/DDBJ whole genome shotgun (WGS) entry which is preliminary data.</text>
</comment>
<organism evidence="2 3">
    <name type="scientific">Chitinophaga lutea</name>
    <dbReference type="NCBI Taxonomy" id="2488634"/>
    <lineage>
        <taxon>Bacteria</taxon>
        <taxon>Pseudomonadati</taxon>
        <taxon>Bacteroidota</taxon>
        <taxon>Chitinophagia</taxon>
        <taxon>Chitinophagales</taxon>
        <taxon>Chitinophagaceae</taxon>
        <taxon>Chitinophaga</taxon>
    </lineage>
</organism>
<keyword evidence="3" id="KW-1185">Reference proteome</keyword>
<name>A0A3N4Q6N2_9BACT</name>
<dbReference type="InterPro" id="IPR021944">
    <property type="entry name" value="DUF3560"/>
</dbReference>
<evidence type="ECO:0000256" key="1">
    <source>
        <dbReference type="SAM" id="MobiDB-lite"/>
    </source>
</evidence>
<dbReference type="AlphaFoldDB" id="A0A3N4Q6N2"/>
<feature type="region of interest" description="Disordered" evidence="1">
    <location>
        <begin position="1"/>
        <end position="34"/>
    </location>
</feature>
<reference evidence="2 3" key="1">
    <citation type="submission" date="2018-11" db="EMBL/GenBank/DDBJ databases">
        <title>Chitinophaga lutea sp.nov., isolate from arsenic contaminated soil.</title>
        <authorList>
            <person name="Zong Y."/>
        </authorList>
    </citation>
    <scope>NUCLEOTIDE SEQUENCE [LARGE SCALE GENOMIC DNA]</scope>
    <source>
        <strain evidence="2 3">ZY74</strain>
    </source>
</reference>
<dbReference type="Proteomes" id="UP000278351">
    <property type="component" value="Unassembled WGS sequence"/>
</dbReference>
<gene>
    <name evidence="2" type="ORF">EGT74_06575</name>
</gene>
<feature type="compositionally biased region" description="Basic and acidic residues" evidence="1">
    <location>
        <begin position="1"/>
        <end position="31"/>
    </location>
</feature>
<dbReference type="RefSeq" id="WP_123845709.1">
    <property type="nucleotide sequence ID" value="NZ_RPDH01000001.1"/>
</dbReference>